<dbReference type="PANTHER" id="PTHR38248">
    <property type="entry name" value="FUNK1 6"/>
    <property type="match status" value="1"/>
</dbReference>
<dbReference type="InterPro" id="IPR040976">
    <property type="entry name" value="Pkinase_fungal"/>
</dbReference>
<comment type="caution">
    <text evidence="2">The sequence shown here is derived from an EMBL/GenBank/DDBJ whole genome shotgun (WGS) entry which is preliminary data.</text>
</comment>
<name>A0AAD4QG98_9AGAM</name>
<proteinExistence type="predicted"/>
<dbReference type="AlphaFoldDB" id="A0AAD4QG98"/>
<feature type="domain" description="Fungal-type protein kinase" evidence="1">
    <location>
        <begin position="15"/>
        <end position="79"/>
    </location>
</feature>
<evidence type="ECO:0000313" key="3">
    <source>
        <dbReference type="Proteomes" id="UP001201163"/>
    </source>
</evidence>
<gene>
    <name evidence="2" type="ORF">EDB92DRAFT_1400769</name>
</gene>
<keyword evidence="3" id="KW-1185">Reference proteome</keyword>
<dbReference type="EMBL" id="JAKELL010000007">
    <property type="protein sequence ID" value="KAH8997245.1"/>
    <property type="molecule type" value="Genomic_DNA"/>
</dbReference>
<evidence type="ECO:0000313" key="2">
    <source>
        <dbReference type="EMBL" id="KAH8997245.1"/>
    </source>
</evidence>
<dbReference type="Pfam" id="PF17667">
    <property type="entry name" value="Pkinase_fungal"/>
    <property type="match status" value="1"/>
</dbReference>
<dbReference type="Proteomes" id="UP001201163">
    <property type="component" value="Unassembled WGS sequence"/>
</dbReference>
<evidence type="ECO:0000259" key="1">
    <source>
        <dbReference type="Pfam" id="PF17667"/>
    </source>
</evidence>
<accession>A0AAD4QG98</accession>
<protein>
    <recommendedName>
        <fullName evidence="1">Fungal-type protein kinase domain-containing protein</fullName>
    </recommendedName>
</protein>
<sequence>MSSLVPILGQNVNLDVCRGFIIDGDHAIEWRKGATASSLERSGTLPFMSTRLLDAWDLGEPALHTAVDDLESFLWVLIWSLVYIFKKFATMTNLDSIIHRLGHALSSRKFLEIIRKESIADRWTDKVFGDLIRDWLRIPVTSRTDVRELQETSLGLVNDGDTSDAQKRIFDELDERCGKAYKEFIHNQDITIFKPLGGFLTGEMLWIVTASC</sequence>
<reference evidence="2" key="1">
    <citation type="submission" date="2022-01" db="EMBL/GenBank/DDBJ databases">
        <title>Comparative genomics reveals a dynamic genome evolution in the ectomycorrhizal milk-cap (Lactarius) mushrooms.</title>
        <authorList>
            <consortium name="DOE Joint Genome Institute"/>
            <person name="Lebreton A."/>
            <person name="Tang N."/>
            <person name="Kuo A."/>
            <person name="LaButti K."/>
            <person name="Drula E."/>
            <person name="Barry K."/>
            <person name="Clum A."/>
            <person name="Lipzen A."/>
            <person name="Mousain D."/>
            <person name="Ng V."/>
            <person name="Wang R."/>
            <person name="Wang X."/>
            <person name="Dai Y."/>
            <person name="Henrissat B."/>
            <person name="Grigoriev I.V."/>
            <person name="Guerin-Laguette A."/>
            <person name="Yu F."/>
            <person name="Martin F.M."/>
        </authorList>
    </citation>
    <scope>NUCLEOTIDE SEQUENCE</scope>
    <source>
        <strain evidence="2">QP</strain>
    </source>
</reference>
<dbReference type="PANTHER" id="PTHR38248:SF2">
    <property type="entry name" value="FUNK1 11"/>
    <property type="match status" value="1"/>
</dbReference>
<organism evidence="2 3">
    <name type="scientific">Lactarius akahatsu</name>
    <dbReference type="NCBI Taxonomy" id="416441"/>
    <lineage>
        <taxon>Eukaryota</taxon>
        <taxon>Fungi</taxon>
        <taxon>Dikarya</taxon>
        <taxon>Basidiomycota</taxon>
        <taxon>Agaricomycotina</taxon>
        <taxon>Agaricomycetes</taxon>
        <taxon>Russulales</taxon>
        <taxon>Russulaceae</taxon>
        <taxon>Lactarius</taxon>
    </lineage>
</organism>